<dbReference type="InterPro" id="IPR052337">
    <property type="entry name" value="SAT4-like"/>
</dbReference>
<evidence type="ECO:0000259" key="8">
    <source>
        <dbReference type="Pfam" id="PF20684"/>
    </source>
</evidence>
<evidence type="ECO:0000313" key="10">
    <source>
        <dbReference type="Proteomes" id="UP000829685"/>
    </source>
</evidence>
<protein>
    <recommendedName>
        <fullName evidence="8">Rhodopsin domain-containing protein</fullName>
    </recommendedName>
</protein>
<keyword evidence="2 7" id="KW-0812">Transmembrane</keyword>
<dbReference type="Pfam" id="PF20684">
    <property type="entry name" value="Fung_rhodopsin"/>
    <property type="match status" value="1"/>
</dbReference>
<keyword evidence="3 7" id="KW-1133">Transmembrane helix</keyword>
<dbReference type="InterPro" id="IPR049326">
    <property type="entry name" value="Rhodopsin_dom_fungi"/>
</dbReference>
<feature type="transmembrane region" description="Helical" evidence="7">
    <location>
        <begin position="100"/>
        <end position="122"/>
    </location>
</feature>
<keyword evidence="4 7" id="KW-0472">Membrane</keyword>
<dbReference type="PANTHER" id="PTHR33048">
    <property type="entry name" value="PTH11-LIKE INTEGRAL MEMBRANE PROTEIN (AFU_ORTHOLOGUE AFUA_5G11245)"/>
    <property type="match status" value="1"/>
</dbReference>
<dbReference type="GO" id="GO:0016020">
    <property type="term" value="C:membrane"/>
    <property type="evidence" value="ECO:0007669"/>
    <property type="project" value="UniProtKB-SubCell"/>
</dbReference>
<evidence type="ECO:0000256" key="7">
    <source>
        <dbReference type="SAM" id="Phobius"/>
    </source>
</evidence>
<comment type="subcellular location">
    <subcellularLocation>
        <location evidence="1">Membrane</location>
        <topology evidence="1">Multi-pass membrane protein</topology>
    </subcellularLocation>
</comment>
<evidence type="ECO:0000256" key="2">
    <source>
        <dbReference type="ARBA" id="ARBA00022692"/>
    </source>
</evidence>
<feature type="transmembrane region" description="Helical" evidence="7">
    <location>
        <begin position="252"/>
        <end position="274"/>
    </location>
</feature>
<accession>A0A9P9WUZ2</accession>
<comment type="similarity">
    <text evidence="5">Belongs to the SAT4 family.</text>
</comment>
<proteinExistence type="inferred from homology"/>
<keyword evidence="10" id="KW-1185">Reference proteome</keyword>
<evidence type="ECO:0000256" key="4">
    <source>
        <dbReference type="ARBA" id="ARBA00023136"/>
    </source>
</evidence>
<evidence type="ECO:0000256" key="6">
    <source>
        <dbReference type="SAM" id="MobiDB-lite"/>
    </source>
</evidence>
<feature type="transmembrane region" description="Helical" evidence="7">
    <location>
        <begin position="181"/>
        <end position="205"/>
    </location>
</feature>
<gene>
    <name evidence="9" type="ORF">JX265_002722</name>
</gene>
<feature type="transmembrane region" description="Helical" evidence="7">
    <location>
        <begin position="217"/>
        <end position="240"/>
    </location>
</feature>
<name>A0A9P9WUZ2_9PEZI</name>
<feature type="transmembrane region" description="Helical" evidence="7">
    <location>
        <begin position="134"/>
        <end position="161"/>
    </location>
</feature>
<comment type="caution">
    <text evidence="9">The sequence shown here is derived from an EMBL/GenBank/DDBJ whole genome shotgun (WGS) entry which is preliminary data.</text>
</comment>
<sequence length="401" mass="44384">MPEIQSFVTETFTFLSIGILVIGLRTFSRLKMFRVHRLWADDYLMLLVIVPYTVESVLAYQVATKYHGLANSGMTDEARATLSPDDVEYMLRVGGSKTQIAGWCMYTTVLWTIKASLCTFYLRLTFGLNTLRNAIYVGFGLILATYICLIAIFLGTCHPFHRMWQIYPDPGNVCQPGISRIYILSTVTLNIITDLYILLITIMMLRGTNIPIIKKIGVFVLFSGGLFVMAAGLLRCFIILKDPLNGPSQAALWAMRETFAAVVTSNLPIIWGWARQKLKPYLGSLLSSVDSNTKVHGTLVIADQAGKDSIVSSKCQHGNAYSQTNGRLKHETDVENMDGFSSDSISPSSNPDWLQIRPARLSTTKTFYAEVLEGVEVAVGPSTLSTPLEPIPPAKMKSSLV</sequence>
<reference evidence="9" key="1">
    <citation type="submission" date="2021-03" db="EMBL/GenBank/DDBJ databases">
        <title>Revisited historic fungal species revealed as producer of novel bioactive compounds through whole genome sequencing and comparative genomics.</title>
        <authorList>
            <person name="Vignolle G.A."/>
            <person name="Hochenegger N."/>
            <person name="Mach R.L."/>
            <person name="Mach-Aigner A.R."/>
            <person name="Javad Rahimi M."/>
            <person name="Salim K.A."/>
            <person name="Chan C.M."/>
            <person name="Lim L.B.L."/>
            <person name="Cai F."/>
            <person name="Druzhinina I.S."/>
            <person name="U'Ren J.M."/>
            <person name="Derntl C."/>
        </authorList>
    </citation>
    <scope>NUCLEOTIDE SEQUENCE</scope>
    <source>
        <strain evidence="9">TUCIM 5799</strain>
    </source>
</reference>
<feature type="domain" description="Rhodopsin" evidence="8">
    <location>
        <begin position="24"/>
        <end position="272"/>
    </location>
</feature>
<feature type="region of interest" description="Disordered" evidence="6">
    <location>
        <begin position="382"/>
        <end position="401"/>
    </location>
</feature>
<dbReference type="EMBL" id="JAFIMR010000004">
    <property type="protein sequence ID" value="KAI1879768.1"/>
    <property type="molecule type" value="Genomic_DNA"/>
</dbReference>
<evidence type="ECO:0000256" key="3">
    <source>
        <dbReference type="ARBA" id="ARBA00022989"/>
    </source>
</evidence>
<feature type="transmembrane region" description="Helical" evidence="7">
    <location>
        <begin position="6"/>
        <end position="24"/>
    </location>
</feature>
<organism evidence="9 10">
    <name type="scientific">Neoarthrinium moseri</name>
    <dbReference type="NCBI Taxonomy" id="1658444"/>
    <lineage>
        <taxon>Eukaryota</taxon>
        <taxon>Fungi</taxon>
        <taxon>Dikarya</taxon>
        <taxon>Ascomycota</taxon>
        <taxon>Pezizomycotina</taxon>
        <taxon>Sordariomycetes</taxon>
        <taxon>Xylariomycetidae</taxon>
        <taxon>Amphisphaeriales</taxon>
        <taxon>Apiosporaceae</taxon>
        <taxon>Neoarthrinium</taxon>
    </lineage>
</organism>
<dbReference type="Proteomes" id="UP000829685">
    <property type="component" value="Unassembled WGS sequence"/>
</dbReference>
<evidence type="ECO:0000313" key="9">
    <source>
        <dbReference type="EMBL" id="KAI1879768.1"/>
    </source>
</evidence>
<feature type="transmembrane region" description="Helical" evidence="7">
    <location>
        <begin position="44"/>
        <end position="63"/>
    </location>
</feature>
<dbReference type="PANTHER" id="PTHR33048:SF2">
    <property type="entry name" value="SRPK"/>
    <property type="match status" value="1"/>
</dbReference>
<dbReference type="AlphaFoldDB" id="A0A9P9WUZ2"/>
<evidence type="ECO:0000256" key="5">
    <source>
        <dbReference type="ARBA" id="ARBA00038359"/>
    </source>
</evidence>
<evidence type="ECO:0000256" key="1">
    <source>
        <dbReference type="ARBA" id="ARBA00004141"/>
    </source>
</evidence>